<evidence type="ECO:0000256" key="1">
    <source>
        <dbReference type="SAM" id="Phobius"/>
    </source>
</evidence>
<dbReference type="EMBL" id="GBRH01243668">
    <property type="protein sequence ID" value="JAD54227.1"/>
    <property type="molecule type" value="Transcribed_RNA"/>
</dbReference>
<protein>
    <submittedName>
        <fullName evidence="2">Uncharacterized protein</fullName>
    </submittedName>
</protein>
<dbReference type="AlphaFoldDB" id="A0A0A9B4I9"/>
<keyword evidence="1" id="KW-0472">Membrane</keyword>
<keyword evidence="1" id="KW-0812">Transmembrane</keyword>
<name>A0A0A9B4I9_ARUDO</name>
<accession>A0A0A9B4I9</accession>
<reference evidence="2" key="1">
    <citation type="submission" date="2014-09" db="EMBL/GenBank/DDBJ databases">
        <authorList>
            <person name="Magalhaes I.L.F."/>
            <person name="Oliveira U."/>
            <person name="Santos F.R."/>
            <person name="Vidigal T.H.D.A."/>
            <person name="Brescovit A.D."/>
            <person name="Santos A.J."/>
        </authorList>
    </citation>
    <scope>NUCLEOTIDE SEQUENCE</scope>
    <source>
        <tissue evidence="2">Shoot tissue taken approximately 20 cm above the soil surface</tissue>
    </source>
</reference>
<sequence length="32" mass="3492">MIRNYEKMYCSISKISGFISSVGLVLILVGGI</sequence>
<evidence type="ECO:0000313" key="2">
    <source>
        <dbReference type="EMBL" id="JAD54227.1"/>
    </source>
</evidence>
<reference evidence="2" key="2">
    <citation type="journal article" date="2015" name="Data Brief">
        <title>Shoot transcriptome of the giant reed, Arundo donax.</title>
        <authorList>
            <person name="Barrero R.A."/>
            <person name="Guerrero F.D."/>
            <person name="Moolhuijzen P."/>
            <person name="Goolsby J.A."/>
            <person name="Tidwell J."/>
            <person name="Bellgard S.E."/>
            <person name="Bellgard M.I."/>
        </authorList>
    </citation>
    <scope>NUCLEOTIDE SEQUENCE</scope>
    <source>
        <tissue evidence="2">Shoot tissue taken approximately 20 cm above the soil surface</tissue>
    </source>
</reference>
<keyword evidence="1" id="KW-1133">Transmembrane helix</keyword>
<organism evidence="2">
    <name type="scientific">Arundo donax</name>
    <name type="common">Giant reed</name>
    <name type="synonym">Donax arundinaceus</name>
    <dbReference type="NCBI Taxonomy" id="35708"/>
    <lineage>
        <taxon>Eukaryota</taxon>
        <taxon>Viridiplantae</taxon>
        <taxon>Streptophyta</taxon>
        <taxon>Embryophyta</taxon>
        <taxon>Tracheophyta</taxon>
        <taxon>Spermatophyta</taxon>
        <taxon>Magnoliopsida</taxon>
        <taxon>Liliopsida</taxon>
        <taxon>Poales</taxon>
        <taxon>Poaceae</taxon>
        <taxon>PACMAD clade</taxon>
        <taxon>Arundinoideae</taxon>
        <taxon>Arundineae</taxon>
        <taxon>Arundo</taxon>
    </lineage>
</organism>
<feature type="transmembrane region" description="Helical" evidence="1">
    <location>
        <begin position="12"/>
        <end position="31"/>
    </location>
</feature>
<proteinExistence type="predicted"/>